<dbReference type="SUPFAM" id="SSF49313">
    <property type="entry name" value="Cadherin-like"/>
    <property type="match status" value="1"/>
</dbReference>
<evidence type="ECO:0000259" key="9">
    <source>
        <dbReference type="PROSITE" id="PS50268"/>
    </source>
</evidence>
<dbReference type="GO" id="GO:0005911">
    <property type="term" value="C:cell-cell junction"/>
    <property type="evidence" value="ECO:0007669"/>
    <property type="project" value="TreeGrafter"/>
</dbReference>
<proteinExistence type="predicted"/>
<protein>
    <recommendedName>
        <fullName evidence="9">Cadherin domain-containing protein</fullName>
    </recommendedName>
</protein>
<keyword evidence="4 8" id="KW-0106">Calcium</keyword>
<keyword evidence="3" id="KW-0677">Repeat</keyword>
<dbReference type="EMBL" id="CABIJS010000001">
    <property type="protein sequence ID" value="VUZ38564.1"/>
    <property type="molecule type" value="Genomic_DNA"/>
</dbReference>
<comment type="subcellular location">
    <subcellularLocation>
        <location evidence="1">Membrane</location>
    </subcellularLocation>
</comment>
<evidence type="ECO:0000256" key="7">
    <source>
        <dbReference type="ARBA" id="ARBA00023136"/>
    </source>
</evidence>
<evidence type="ECO:0000256" key="1">
    <source>
        <dbReference type="ARBA" id="ARBA00004370"/>
    </source>
</evidence>
<accession>A0A564XW72</accession>
<name>A0A564XW72_HYMDI</name>
<reference evidence="10 11" key="1">
    <citation type="submission" date="2019-07" db="EMBL/GenBank/DDBJ databases">
        <authorList>
            <person name="Jastrzebski P J."/>
            <person name="Paukszto L."/>
            <person name="Jastrzebski P J."/>
        </authorList>
    </citation>
    <scope>NUCLEOTIDE SEQUENCE [LARGE SCALE GENOMIC DNA]</scope>
    <source>
        <strain evidence="10 11">WMS-il1</strain>
    </source>
</reference>
<dbReference type="PRINTS" id="PR00205">
    <property type="entry name" value="CADHERIN"/>
</dbReference>
<feature type="non-terminal residue" evidence="10">
    <location>
        <position position="1"/>
    </location>
</feature>
<dbReference type="PANTHER" id="PTHR24025:SF28">
    <property type="entry name" value="PUTATIVE-RELATED"/>
    <property type="match status" value="1"/>
</dbReference>
<sequence>STEVHLALLDVNDCIPVFSQPVYNFTLVEDYGASFHGQRVVGRVHSTDCDGPEFNRISYKLQKSYHQFGIDNEGRIFTTRALDRELEPVYELVVLAIDG</sequence>
<keyword evidence="5" id="KW-0130">Cell adhesion</keyword>
<keyword evidence="11" id="KW-1185">Reference proteome</keyword>
<evidence type="ECO:0000256" key="2">
    <source>
        <dbReference type="ARBA" id="ARBA00022692"/>
    </source>
</evidence>
<dbReference type="GO" id="GO:0005509">
    <property type="term" value="F:calcium ion binding"/>
    <property type="evidence" value="ECO:0007669"/>
    <property type="project" value="UniProtKB-UniRule"/>
</dbReference>
<organism evidence="10 11">
    <name type="scientific">Hymenolepis diminuta</name>
    <name type="common">Rat tapeworm</name>
    <dbReference type="NCBI Taxonomy" id="6216"/>
    <lineage>
        <taxon>Eukaryota</taxon>
        <taxon>Metazoa</taxon>
        <taxon>Spiralia</taxon>
        <taxon>Lophotrochozoa</taxon>
        <taxon>Platyhelminthes</taxon>
        <taxon>Cestoda</taxon>
        <taxon>Eucestoda</taxon>
        <taxon>Cyclophyllidea</taxon>
        <taxon>Hymenolepididae</taxon>
        <taxon>Hymenolepis</taxon>
    </lineage>
</organism>
<gene>
    <name evidence="10" type="ORF">WMSIL1_LOCUS24</name>
</gene>
<evidence type="ECO:0000256" key="4">
    <source>
        <dbReference type="ARBA" id="ARBA00022837"/>
    </source>
</evidence>
<dbReference type="Proteomes" id="UP000321570">
    <property type="component" value="Unassembled WGS sequence"/>
</dbReference>
<dbReference type="PANTHER" id="PTHR24025">
    <property type="entry name" value="DESMOGLEIN FAMILY MEMBER"/>
    <property type="match status" value="1"/>
</dbReference>
<dbReference type="InterPro" id="IPR002126">
    <property type="entry name" value="Cadherin-like_dom"/>
</dbReference>
<dbReference type="AlphaFoldDB" id="A0A564XW72"/>
<evidence type="ECO:0000313" key="11">
    <source>
        <dbReference type="Proteomes" id="UP000321570"/>
    </source>
</evidence>
<feature type="non-terminal residue" evidence="10">
    <location>
        <position position="99"/>
    </location>
</feature>
<dbReference type="GO" id="GO:0007156">
    <property type="term" value="P:homophilic cell adhesion via plasma membrane adhesion molecules"/>
    <property type="evidence" value="ECO:0007669"/>
    <property type="project" value="InterPro"/>
</dbReference>
<evidence type="ECO:0000313" key="10">
    <source>
        <dbReference type="EMBL" id="VUZ38564.1"/>
    </source>
</evidence>
<dbReference type="Gene3D" id="2.60.40.60">
    <property type="entry name" value="Cadherins"/>
    <property type="match status" value="1"/>
</dbReference>
<evidence type="ECO:0000256" key="8">
    <source>
        <dbReference type="PROSITE-ProRule" id="PRU00043"/>
    </source>
</evidence>
<dbReference type="GO" id="GO:0016020">
    <property type="term" value="C:membrane"/>
    <property type="evidence" value="ECO:0007669"/>
    <property type="project" value="UniProtKB-SubCell"/>
</dbReference>
<dbReference type="InterPro" id="IPR015919">
    <property type="entry name" value="Cadherin-like_sf"/>
</dbReference>
<keyword evidence="6" id="KW-1133">Transmembrane helix</keyword>
<dbReference type="CDD" id="cd11304">
    <property type="entry name" value="Cadherin_repeat"/>
    <property type="match status" value="1"/>
</dbReference>
<feature type="domain" description="Cadherin" evidence="9">
    <location>
        <begin position="19"/>
        <end position="98"/>
    </location>
</feature>
<evidence type="ECO:0000256" key="3">
    <source>
        <dbReference type="ARBA" id="ARBA00022737"/>
    </source>
</evidence>
<dbReference type="Pfam" id="PF00028">
    <property type="entry name" value="Cadherin"/>
    <property type="match status" value="1"/>
</dbReference>
<keyword evidence="7" id="KW-0472">Membrane</keyword>
<evidence type="ECO:0000256" key="6">
    <source>
        <dbReference type="ARBA" id="ARBA00022989"/>
    </source>
</evidence>
<keyword evidence="2" id="KW-0812">Transmembrane</keyword>
<dbReference type="InterPro" id="IPR050971">
    <property type="entry name" value="Cadherin-domain_protein"/>
</dbReference>
<dbReference type="PROSITE" id="PS50268">
    <property type="entry name" value="CADHERIN_2"/>
    <property type="match status" value="1"/>
</dbReference>
<evidence type="ECO:0000256" key="5">
    <source>
        <dbReference type="ARBA" id="ARBA00022889"/>
    </source>
</evidence>